<dbReference type="InterPro" id="IPR041891">
    <property type="entry name" value="Alpha_CA_prokaryot-like"/>
</dbReference>
<name>A0A6A6C372_ZASCE</name>
<accession>A0A6A6C372</accession>
<dbReference type="GO" id="GO:0008270">
    <property type="term" value="F:zinc ion binding"/>
    <property type="evidence" value="ECO:0007669"/>
    <property type="project" value="InterPro"/>
</dbReference>
<dbReference type="SMART" id="SM01057">
    <property type="entry name" value="Carb_anhydrase"/>
    <property type="match status" value="1"/>
</dbReference>
<dbReference type="CDD" id="cd03124">
    <property type="entry name" value="alpha_CA_prokaryotic_like"/>
    <property type="match status" value="1"/>
</dbReference>
<keyword evidence="4" id="KW-1185">Reference proteome</keyword>
<dbReference type="GeneID" id="54567754"/>
<dbReference type="AlphaFoldDB" id="A0A6A6C372"/>
<dbReference type="InterPro" id="IPR023561">
    <property type="entry name" value="Carbonic_anhydrase_a-class"/>
</dbReference>
<organism evidence="3 4">
    <name type="scientific">Zasmidium cellare ATCC 36951</name>
    <dbReference type="NCBI Taxonomy" id="1080233"/>
    <lineage>
        <taxon>Eukaryota</taxon>
        <taxon>Fungi</taxon>
        <taxon>Dikarya</taxon>
        <taxon>Ascomycota</taxon>
        <taxon>Pezizomycotina</taxon>
        <taxon>Dothideomycetes</taxon>
        <taxon>Dothideomycetidae</taxon>
        <taxon>Mycosphaerellales</taxon>
        <taxon>Mycosphaerellaceae</taxon>
        <taxon>Zasmidium</taxon>
    </lineage>
</organism>
<dbReference type="InterPro" id="IPR036398">
    <property type="entry name" value="CA_dom_sf"/>
</dbReference>
<dbReference type="PANTHER" id="PTHR18952">
    <property type="entry name" value="CARBONIC ANHYDRASE"/>
    <property type="match status" value="1"/>
</dbReference>
<reference evidence="3" key="1">
    <citation type="journal article" date="2020" name="Stud. Mycol.">
        <title>101 Dothideomycetes genomes: a test case for predicting lifestyles and emergence of pathogens.</title>
        <authorList>
            <person name="Haridas S."/>
            <person name="Albert R."/>
            <person name="Binder M."/>
            <person name="Bloem J."/>
            <person name="Labutti K."/>
            <person name="Salamov A."/>
            <person name="Andreopoulos B."/>
            <person name="Baker S."/>
            <person name="Barry K."/>
            <person name="Bills G."/>
            <person name="Bluhm B."/>
            <person name="Cannon C."/>
            <person name="Castanera R."/>
            <person name="Culley D."/>
            <person name="Daum C."/>
            <person name="Ezra D."/>
            <person name="Gonzalez J."/>
            <person name="Henrissat B."/>
            <person name="Kuo A."/>
            <person name="Liang C."/>
            <person name="Lipzen A."/>
            <person name="Lutzoni F."/>
            <person name="Magnuson J."/>
            <person name="Mondo S."/>
            <person name="Nolan M."/>
            <person name="Ohm R."/>
            <person name="Pangilinan J."/>
            <person name="Park H.-J."/>
            <person name="Ramirez L."/>
            <person name="Alfaro M."/>
            <person name="Sun H."/>
            <person name="Tritt A."/>
            <person name="Yoshinaga Y."/>
            <person name="Zwiers L.-H."/>
            <person name="Turgeon B."/>
            <person name="Goodwin S."/>
            <person name="Spatafora J."/>
            <person name="Crous P."/>
            <person name="Grigoriev I."/>
        </authorList>
    </citation>
    <scope>NUCLEOTIDE SEQUENCE</scope>
    <source>
        <strain evidence="3">ATCC 36951</strain>
    </source>
</reference>
<evidence type="ECO:0000259" key="2">
    <source>
        <dbReference type="PROSITE" id="PS51144"/>
    </source>
</evidence>
<evidence type="ECO:0000313" key="4">
    <source>
        <dbReference type="Proteomes" id="UP000799537"/>
    </source>
</evidence>
<feature type="chain" id="PRO_5025692597" description="Alpha-carbonic anhydrase domain-containing protein" evidence="1">
    <location>
        <begin position="20"/>
        <end position="279"/>
    </location>
</feature>
<protein>
    <recommendedName>
        <fullName evidence="2">Alpha-carbonic anhydrase domain-containing protein</fullName>
    </recommendedName>
</protein>
<dbReference type="PANTHER" id="PTHR18952:SF274">
    <property type="entry name" value="ALPHA-CARBONIC ANHYDRASE DOMAIN-CONTAINING PROTEIN"/>
    <property type="match status" value="1"/>
</dbReference>
<sequence length="279" mass="31715">MAARTALSLLAVPLAFVSACAPELYKRDGVHPIHKRQHIPNTIADTRGWTFDQSEEWNTLHADWGYCMNGIQQSPIAYESWMGSSQKHQPTFNYPNSVFGSLNNWDFGPQFTYDDSGVKPTLHFEENGKNETVYFKSWHTHAPAEHTIDGWRPKAEMHFVHYTADGTPRAVVGFLIDRTPQSQGSEFFSQMADSPDFRSNTTVADIEINLNIAINEVLGYTDFFTYQGSLTTPPCKEGLRWFVAKQVIYMSDLQMQTLLDRSTFSARPTQPVWLHNVNA</sequence>
<feature type="domain" description="Alpha-carbonic anhydrase" evidence="2">
    <location>
        <begin position="47"/>
        <end position="279"/>
    </location>
</feature>
<dbReference type="Proteomes" id="UP000799537">
    <property type="component" value="Unassembled WGS sequence"/>
</dbReference>
<gene>
    <name evidence="3" type="ORF">M409DRAFT_60433</name>
</gene>
<dbReference type="GO" id="GO:0004089">
    <property type="term" value="F:carbonate dehydratase activity"/>
    <property type="evidence" value="ECO:0007669"/>
    <property type="project" value="InterPro"/>
</dbReference>
<dbReference type="EMBL" id="ML993632">
    <property type="protein sequence ID" value="KAF2159836.1"/>
    <property type="molecule type" value="Genomic_DNA"/>
</dbReference>
<dbReference type="OrthoDB" id="429145at2759"/>
<evidence type="ECO:0000256" key="1">
    <source>
        <dbReference type="SAM" id="SignalP"/>
    </source>
</evidence>
<evidence type="ECO:0000313" key="3">
    <source>
        <dbReference type="EMBL" id="KAF2159836.1"/>
    </source>
</evidence>
<dbReference type="Pfam" id="PF00194">
    <property type="entry name" value="Carb_anhydrase"/>
    <property type="match status" value="1"/>
</dbReference>
<dbReference type="InterPro" id="IPR001148">
    <property type="entry name" value="CA_dom"/>
</dbReference>
<feature type="signal peptide" evidence="1">
    <location>
        <begin position="1"/>
        <end position="19"/>
    </location>
</feature>
<keyword evidence="1" id="KW-0732">Signal</keyword>
<proteinExistence type="predicted"/>
<dbReference type="Gene3D" id="3.10.200.10">
    <property type="entry name" value="Alpha carbonic anhydrase"/>
    <property type="match status" value="1"/>
</dbReference>
<dbReference type="RefSeq" id="XP_033660725.1">
    <property type="nucleotide sequence ID" value="XM_033814482.1"/>
</dbReference>
<dbReference type="PROSITE" id="PS51257">
    <property type="entry name" value="PROKAR_LIPOPROTEIN"/>
    <property type="match status" value="1"/>
</dbReference>
<dbReference type="PROSITE" id="PS51144">
    <property type="entry name" value="ALPHA_CA_2"/>
    <property type="match status" value="1"/>
</dbReference>
<dbReference type="SUPFAM" id="SSF51069">
    <property type="entry name" value="Carbonic anhydrase"/>
    <property type="match status" value="1"/>
</dbReference>